<sequence length="304" mass="32973">MQKSRTLSGVLLASGGAVLWGISGIFGKLLFEGPNTVTPAWLTAVRMLLAGGLLLLYSLTRHGNPLAVWRTPSTAIRQILYGVLGLLPVQFFYFLAVDYGNASIATILQFLGPIVIALYYVIFKRQLPSRAEAIGMLLALLGTFILVTHGHFNQLVVAPLALFWGLMSALAIAGDTLLPRPLLPKFGSINVNAWGLLVGGVQMNFIQPVWVGVPQFTWQLAGEITVVVLFGTLIAYVMYSNSLLYITPTTASLLDAFEPLAATILSIIFFSIPFAWADAVGGILIVLAVVMLSLNVRPFKKRRK</sequence>
<dbReference type="PANTHER" id="PTHR32322:SF18">
    <property type="entry name" value="S-ADENOSYLMETHIONINE_S-ADENOSYLHOMOCYSTEINE TRANSPORTER"/>
    <property type="match status" value="1"/>
</dbReference>
<dbReference type="EMBL" id="CP042392">
    <property type="protein sequence ID" value="QEA52484.1"/>
    <property type="molecule type" value="Genomic_DNA"/>
</dbReference>
<keyword evidence="4 7" id="KW-0812">Transmembrane</keyword>
<feature type="transmembrane region" description="Helical" evidence="7">
    <location>
        <begin position="40"/>
        <end position="59"/>
    </location>
</feature>
<dbReference type="InterPro" id="IPR037185">
    <property type="entry name" value="EmrE-like"/>
</dbReference>
<feature type="transmembrane region" description="Helical" evidence="7">
    <location>
        <begin position="251"/>
        <end position="270"/>
    </location>
</feature>
<feature type="transmembrane region" description="Helical" evidence="7">
    <location>
        <begin position="134"/>
        <end position="152"/>
    </location>
</feature>
<feature type="transmembrane region" description="Helical" evidence="7">
    <location>
        <begin position="216"/>
        <end position="239"/>
    </location>
</feature>
<accession>A0A5B8TKR4</accession>
<dbReference type="InterPro" id="IPR050638">
    <property type="entry name" value="AA-Vitamin_Transporters"/>
</dbReference>
<evidence type="ECO:0000256" key="3">
    <source>
        <dbReference type="ARBA" id="ARBA00022475"/>
    </source>
</evidence>
<feature type="transmembrane region" description="Helical" evidence="7">
    <location>
        <begin position="191"/>
        <end position="210"/>
    </location>
</feature>
<evidence type="ECO:0000256" key="2">
    <source>
        <dbReference type="ARBA" id="ARBA00007362"/>
    </source>
</evidence>
<dbReference type="Proteomes" id="UP000321772">
    <property type="component" value="Chromosome"/>
</dbReference>
<dbReference type="InterPro" id="IPR000620">
    <property type="entry name" value="EamA_dom"/>
</dbReference>
<dbReference type="GO" id="GO:0005886">
    <property type="term" value="C:plasma membrane"/>
    <property type="evidence" value="ECO:0007669"/>
    <property type="project" value="UniProtKB-SubCell"/>
</dbReference>
<feature type="transmembrane region" description="Helical" evidence="7">
    <location>
        <begin position="276"/>
        <end position="296"/>
    </location>
</feature>
<keyword evidence="6 7" id="KW-0472">Membrane</keyword>
<feature type="domain" description="EamA" evidence="8">
    <location>
        <begin position="8"/>
        <end position="147"/>
    </location>
</feature>
<evidence type="ECO:0000256" key="7">
    <source>
        <dbReference type="SAM" id="Phobius"/>
    </source>
</evidence>
<keyword evidence="5 7" id="KW-1133">Transmembrane helix</keyword>
<gene>
    <name evidence="9" type="ORF">FGL77_03540</name>
</gene>
<comment type="similarity">
    <text evidence="2">Belongs to the EamA transporter family.</text>
</comment>
<evidence type="ECO:0000313" key="10">
    <source>
        <dbReference type="Proteomes" id="UP000321772"/>
    </source>
</evidence>
<dbReference type="PANTHER" id="PTHR32322">
    <property type="entry name" value="INNER MEMBRANE TRANSPORTER"/>
    <property type="match status" value="1"/>
</dbReference>
<comment type="subcellular location">
    <subcellularLocation>
        <location evidence="1">Cell membrane</location>
        <topology evidence="1">Multi-pass membrane protein</topology>
    </subcellularLocation>
</comment>
<proteinExistence type="inferred from homology"/>
<feature type="domain" description="EamA" evidence="8">
    <location>
        <begin position="161"/>
        <end position="293"/>
    </location>
</feature>
<evidence type="ECO:0000256" key="6">
    <source>
        <dbReference type="ARBA" id="ARBA00023136"/>
    </source>
</evidence>
<dbReference type="AlphaFoldDB" id="A0A5B8TKR4"/>
<organism evidence="9 10">
    <name type="scientific">Loigolactobacillus coryniformis</name>
    <dbReference type="NCBI Taxonomy" id="1610"/>
    <lineage>
        <taxon>Bacteria</taxon>
        <taxon>Bacillati</taxon>
        <taxon>Bacillota</taxon>
        <taxon>Bacilli</taxon>
        <taxon>Lactobacillales</taxon>
        <taxon>Lactobacillaceae</taxon>
        <taxon>Loigolactobacillus</taxon>
    </lineage>
</organism>
<protein>
    <submittedName>
        <fullName evidence="9">EamA family transporter</fullName>
    </submittedName>
</protein>
<evidence type="ECO:0000256" key="1">
    <source>
        <dbReference type="ARBA" id="ARBA00004651"/>
    </source>
</evidence>
<evidence type="ECO:0000259" key="8">
    <source>
        <dbReference type="Pfam" id="PF00892"/>
    </source>
</evidence>
<dbReference type="Pfam" id="PF00892">
    <property type="entry name" value="EamA"/>
    <property type="match status" value="2"/>
</dbReference>
<evidence type="ECO:0000256" key="5">
    <source>
        <dbReference type="ARBA" id="ARBA00022989"/>
    </source>
</evidence>
<feature type="transmembrane region" description="Helical" evidence="7">
    <location>
        <begin position="158"/>
        <end position="179"/>
    </location>
</feature>
<feature type="transmembrane region" description="Helical" evidence="7">
    <location>
        <begin position="102"/>
        <end position="122"/>
    </location>
</feature>
<dbReference type="RefSeq" id="WP_146988318.1">
    <property type="nucleotide sequence ID" value="NZ_CP042392.1"/>
</dbReference>
<evidence type="ECO:0000256" key="4">
    <source>
        <dbReference type="ARBA" id="ARBA00022692"/>
    </source>
</evidence>
<dbReference type="SUPFAM" id="SSF103481">
    <property type="entry name" value="Multidrug resistance efflux transporter EmrE"/>
    <property type="match status" value="2"/>
</dbReference>
<name>A0A5B8TKR4_9LACO</name>
<keyword evidence="3" id="KW-1003">Cell membrane</keyword>
<reference evidence="9 10" key="1">
    <citation type="submission" date="2019-06" db="EMBL/GenBank/DDBJ databases">
        <title>Genome analyses of bacteria isolated from kimchi.</title>
        <authorList>
            <person name="Lee S."/>
            <person name="Ahn S."/>
            <person name="Roh S."/>
        </authorList>
    </citation>
    <scope>NUCLEOTIDE SEQUENCE [LARGE SCALE GENOMIC DNA]</scope>
    <source>
        <strain evidence="9 10">CBA3616</strain>
    </source>
</reference>
<feature type="transmembrane region" description="Helical" evidence="7">
    <location>
        <begin position="79"/>
        <end position="96"/>
    </location>
</feature>
<evidence type="ECO:0000313" key="9">
    <source>
        <dbReference type="EMBL" id="QEA52484.1"/>
    </source>
</evidence>